<keyword evidence="3" id="KW-1185">Reference proteome</keyword>
<evidence type="ECO:0000256" key="1">
    <source>
        <dbReference type="SAM" id="MobiDB-lite"/>
    </source>
</evidence>
<name>A0A8T0EZS2_ARGBR</name>
<gene>
    <name evidence="2" type="ORF">HNY73_011711</name>
</gene>
<reference evidence="2" key="2">
    <citation type="submission" date="2020-06" db="EMBL/GenBank/DDBJ databases">
        <authorList>
            <person name="Sheffer M."/>
        </authorList>
    </citation>
    <scope>NUCLEOTIDE SEQUENCE</scope>
</reference>
<protein>
    <submittedName>
        <fullName evidence="2">Uncharacterized protein</fullName>
    </submittedName>
</protein>
<organism evidence="2 3">
    <name type="scientific">Argiope bruennichi</name>
    <name type="common">Wasp spider</name>
    <name type="synonym">Aranea bruennichi</name>
    <dbReference type="NCBI Taxonomy" id="94029"/>
    <lineage>
        <taxon>Eukaryota</taxon>
        <taxon>Metazoa</taxon>
        <taxon>Ecdysozoa</taxon>
        <taxon>Arthropoda</taxon>
        <taxon>Chelicerata</taxon>
        <taxon>Arachnida</taxon>
        <taxon>Araneae</taxon>
        <taxon>Araneomorphae</taxon>
        <taxon>Entelegynae</taxon>
        <taxon>Araneoidea</taxon>
        <taxon>Araneidae</taxon>
        <taxon>Argiope</taxon>
    </lineage>
</organism>
<feature type="region of interest" description="Disordered" evidence="1">
    <location>
        <begin position="44"/>
        <end position="67"/>
    </location>
</feature>
<accession>A0A8T0EZS2</accession>
<evidence type="ECO:0000313" key="2">
    <source>
        <dbReference type="EMBL" id="KAF8784061.1"/>
    </source>
</evidence>
<sequence length="84" mass="9091">MAVGRWLTHVGRRLLAGSRRTARGRTVVSRGLFRLLRLLRSRTPGSRGGVRTSAGRTDSLPWPSGRDASSLAAVEPVELAVRGE</sequence>
<dbReference type="EMBL" id="JABXBU010001480">
    <property type="protein sequence ID" value="KAF8784061.1"/>
    <property type="molecule type" value="Genomic_DNA"/>
</dbReference>
<dbReference type="AlphaFoldDB" id="A0A8T0EZS2"/>
<evidence type="ECO:0000313" key="3">
    <source>
        <dbReference type="Proteomes" id="UP000807504"/>
    </source>
</evidence>
<comment type="caution">
    <text evidence="2">The sequence shown here is derived from an EMBL/GenBank/DDBJ whole genome shotgun (WGS) entry which is preliminary data.</text>
</comment>
<dbReference type="Proteomes" id="UP000807504">
    <property type="component" value="Unassembled WGS sequence"/>
</dbReference>
<reference evidence="2" key="1">
    <citation type="journal article" date="2020" name="bioRxiv">
        <title>Chromosome-level reference genome of the European wasp spider Argiope bruennichi: a resource for studies on range expansion and evolutionary adaptation.</title>
        <authorList>
            <person name="Sheffer M.M."/>
            <person name="Hoppe A."/>
            <person name="Krehenwinkel H."/>
            <person name="Uhl G."/>
            <person name="Kuss A.W."/>
            <person name="Jensen L."/>
            <person name="Jensen C."/>
            <person name="Gillespie R.G."/>
            <person name="Hoff K.J."/>
            <person name="Prost S."/>
        </authorList>
    </citation>
    <scope>NUCLEOTIDE SEQUENCE</scope>
</reference>
<proteinExistence type="predicted"/>